<reference evidence="21" key="1">
    <citation type="journal article" date="2004" name="Mol. Biol. Evol.">
        <title>Complete sequences of the highly rearranged molluscan mitochondrial genomes of the scaphopod Graptacme eborea and the bivalve Mytilus edulis.</title>
        <authorList>
            <person name="Boore J.L."/>
            <person name="Medina M."/>
            <person name="Rosenberg L.A."/>
        </authorList>
    </citation>
    <scope>NUCLEOTIDE SEQUENCE</scope>
</reference>
<feature type="transmembrane region" description="Helical" evidence="18">
    <location>
        <begin position="319"/>
        <end position="338"/>
    </location>
</feature>
<evidence type="ECO:0000256" key="9">
    <source>
        <dbReference type="ARBA" id="ARBA00022792"/>
    </source>
</evidence>
<feature type="transmembrane region" description="Helical" evidence="18">
    <location>
        <begin position="288"/>
        <end position="307"/>
    </location>
</feature>
<accession>Q68SQ5</accession>
<dbReference type="InterPro" id="IPR027387">
    <property type="entry name" value="Cytb/b6-like_sf"/>
</dbReference>
<dbReference type="PIRSF" id="PIRSF038885">
    <property type="entry name" value="COB"/>
    <property type="match status" value="1"/>
</dbReference>
<evidence type="ECO:0000256" key="2">
    <source>
        <dbReference type="ARBA" id="ARBA00004448"/>
    </source>
</evidence>
<evidence type="ECO:0000256" key="7">
    <source>
        <dbReference type="ARBA" id="ARBA00022692"/>
    </source>
</evidence>
<keyword evidence="8 17" id="KW-0479">Metal-binding</keyword>
<evidence type="ECO:0000256" key="3">
    <source>
        <dbReference type="ARBA" id="ARBA00013531"/>
    </source>
</evidence>
<evidence type="ECO:0000256" key="17">
    <source>
        <dbReference type="PIRSR" id="PIRSR038885-2"/>
    </source>
</evidence>
<dbReference type="AlphaFoldDB" id="Q68SQ5"/>
<feature type="domain" description="Cytochrome b/b6 C-terminal region profile" evidence="20">
    <location>
        <begin position="210"/>
        <end position="379"/>
    </location>
</feature>
<evidence type="ECO:0000256" key="18">
    <source>
        <dbReference type="RuleBase" id="RU362117"/>
    </source>
</evidence>
<dbReference type="CDD" id="cd00290">
    <property type="entry name" value="cytochrome_b_C"/>
    <property type="match status" value="1"/>
</dbReference>
<dbReference type="PROSITE" id="PS51003">
    <property type="entry name" value="CYTB_CTER"/>
    <property type="match status" value="1"/>
</dbReference>
<dbReference type="InterPro" id="IPR030689">
    <property type="entry name" value="Cytochrome_b"/>
</dbReference>
<feature type="binding site" description="axial binding residue" evidence="17">
    <location>
        <position position="183"/>
    </location>
    <ligand>
        <name>heme b</name>
        <dbReference type="ChEBI" id="CHEBI:60344"/>
        <label>b562</label>
    </ligand>
    <ligandPart>
        <name>Fe</name>
        <dbReference type="ChEBI" id="CHEBI:18248"/>
    </ligandPart>
</feature>
<comment type="similarity">
    <text evidence="18">Belongs to the cytochrome b family.</text>
</comment>
<evidence type="ECO:0000256" key="12">
    <source>
        <dbReference type="ARBA" id="ARBA00023004"/>
    </source>
</evidence>
<evidence type="ECO:0000259" key="20">
    <source>
        <dbReference type="PROSITE" id="PS51003"/>
    </source>
</evidence>
<keyword evidence="14 18" id="KW-0496">Mitochondrion</keyword>
<feature type="binding site" description="axial binding residue" evidence="17">
    <location>
        <position position="84"/>
    </location>
    <ligand>
        <name>heme b</name>
        <dbReference type="ChEBI" id="CHEBI:60344"/>
        <label>b562</label>
    </ligand>
    <ligandPart>
        <name>Fe</name>
        <dbReference type="ChEBI" id="CHEBI:18248"/>
    </ligandPart>
</feature>
<protein>
    <recommendedName>
        <fullName evidence="3 18">Cytochrome b</fullName>
    </recommendedName>
</protein>
<keyword evidence="11 18" id="KW-1133">Transmembrane helix</keyword>
<dbReference type="SMR" id="Q68SQ5"/>
<comment type="cofactor">
    <cofactor evidence="17">
        <name>heme</name>
        <dbReference type="ChEBI" id="CHEBI:30413"/>
    </cofactor>
    <text evidence="17">Binds 2 heme groups non-covalently.</text>
</comment>
<evidence type="ECO:0000256" key="16">
    <source>
        <dbReference type="PIRSR" id="PIRSR038885-1"/>
    </source>
</evidence>
<comment type="subcellular location">
    <subcellularLocation>
        <location evidence="2">Mitochondrion inner membrane</location>
        <topology evidence="2">Multi-pass membrane protein</topology>
    </subcellularLocation>
</comment>
<dbReference type="GO" id="GO:0045275">
    <property type="term" value="C:respiratory chain complex III"/>
    <property type="evidence" value="ECO:0007669"/>
    <property type="project" value="InterPro"/>
</dbReference>
<feature type="transmembrane region" description="Helical" evidence="18">
    <location>
        <begin position="350"/>
        <end position="370"/>
    </location>
</feature>
<keyword evidence="12 17" id="KW-0408">Iron</keyword>
<dbReference type="GO" id="GO:0006122">
    <property type="term" value="P:mitochondrial electron transport, ubiquinol to cytochrome c"/>
    <property type="evidence" value="ECO:0007669"/>
    <property type="project" value="TreeGrafter"/>
</dbReference>
<feature type="transmembrane region" description="Helical" evidence="18">
    <location>
        <begin position="141"/>
        <end position="166"/>
    </location>
</feature>
<dbReference type="CDD" id="cd00284">
    <property type="entry name" value="Cytochrome_b_N"/>
    <property type="match status" value="1"/>
</dbReference>
<evidence type="ECO:0000259" key="19">
    <source>
        <dbReference type="PROSITE" id="PS51002"/>
    </source>
</evidence>
<dbReference type="Gene3D" id="1.20.810.10">
    <property type="entry name" value="Cytochrome Bc1 Complex, Chain C"/>
    <property type="match status" value="1"/>
</dbReference>
<keyword evidence="5 17" id="KW-0349">Heme</keyword>
<dbReference type="GO" id="GO:0008121">
    <property type="term" value="F:quinol-cytochrome-c reductase activity"/>
    <property type="evidence" value="ECO:0007669"/>
    <property type="project" value="InterPro"/>
</dbReference>
<keyword evidence="15 18" id="KW-0472">Membrane</keyword>
<dbReference type="Pfam" id="PF00032">
    <property type="entry name" value="Cytochrom_B_C"/>
    <property type="match status" value="1"/>
</dbReference>
<feature type="binding site" description="axial binding residue" evidence="17">
    <location>
        <position position="98"/>
    </location>
    <ligand>
        <name>heme b</name>
        <dbReference type="ChEBI" id="CHEBI:60344"/>
        <label>b566</label>
    </ligand>
    <ligandPart>
        <name>Fe</name>
        <dbReference type="ChEBI" id="CHEBI:18248"/>
    </ligandPart>
</feature>
<feature type="transmembrane region" description="Helical" evidence="18">
    <location>
        <begin position="78"/>
        <end position="99"/>
    </location>
</feature>
<feature type="transmembrane region" description="Helical" evidence="18">
    <location>
        <begin position="229"/>
        <end position="250"/>
    </location>
</feature>
<dbReference type="PANTHER" id="PTHR19271">
    <property type="entry name" value="CYTOCHROME B"/>
    <property type="match status" value="1"/>
</dbReference>
<dbReference type="PROSITE" id="PS51002">
    <property type="entry name" value="CYTB_NTER"/>
    <property type="match status" value="1"/>
</dbReference>
<proteinExistence type="inferred from homology"/>
<evidence type="ECO:0000256" key="14">
    <source>
        <dbReference type="ARBA" id="ARBA00023128"/>
    </source>
</evidence>
<dbReference type="GO" id="GO:0016491">
    <property type="term" value="F:oxidoreductase activity"/>
    <property type="evidence" value="ECO:0007669"/>
    <property type="project" value="UniProtKB-UniRule"/>
</dbReference>
<feature type="binding site" description="axial binding residue" evidence="17">
    <location>
        <position position="197"/>
    </location>
    <ligand>
        <name>heme b</name>
        <dbReference type="ChEBI" id="CHEBI:60344"/>
        <label>b566</label>
    </ligand>
    <ligandPart>
        <name>Fe</name>
        <dbReference type="ChEBI" id="CHEBI:18248"/>
    </ligandPart>
</feature>
<feature type="transmembrane region" description="Helical" evidence="18">
    <location>
        <begin position="37"/>
        <end position="57"/>
    </location>
</feature>
<dbReference type="EMBL" id="AY484748">
    <property type="protein sequence ID" value="AAT98392.1"/>
    <property type="molecule type" value="Genomic_DNA"/>
</dbReference>
<dbReference type="SUPFAM" id="SSF81342">
    <property type="entry name" value="Transmembrane di-heme cytochromes"/>
    <property type="match status" value="1"/>
</dbReference>
<evidence type="ECO:0000256" key="10">
    <source>
        <dbReference type="ARBA" id="ARBA00022982"/>
    </source>
</evidence>
<evidence type="ECO:0000256" key="11">
    <source>
        <dbReference type="ARBA" id="ARBA00022989"/>
    </source>
</evidence>
<keyword evidence="7 18" id="KW-0812">Transmembrane</keyword>
<keyword evidence="10 18" id="KW-0249">Electron transport</keyword>
<evidence type="ECO:0000256" key="4">
    <source>
        <dbReference type="ARBA" id="ARBA00022448"/>
    </source>
</evidence>
<evidence type="ECO:0000313" key="21">
    <source>
        <dbReference type="EMBL" id="AAT98392.1"/>
    </source>
</evidence>
<geneLocation type="mitochondrion" evidence="21"/>
<dbReference type="InterPro" id="IPR005797">
    <property type="entry name" value="Cyt_b/b6_N"/>
</dbReference>
<organism evidence="21">
    <name type="scientific">Graptacme eborea</name>
    <name type="common">Ivory tusk shell</name>
    <name type="synonym">Dentalium eboreum</name>
    <dbReference type="NCBI Taxonomy" id="55752"/>
    <lineage>
        <taxon>Eukaryota</taxon>
        <taxon>Metazoa</taxon>
        <taxon>Spiralia</taxon>
        <taxon>Lophotrochozoa</taxon>
        <taxon>Mollusca</taxon>
        <taxon>Scaphopoda</taxon>
        <taxon>Dentaliida</taxon>
        <taxon>Dentaliidae</taxon>
        <taxon>Graptacme</taxon>
    </lineage>
</organism>
<feature type="transmembrane region" description="Helical" evidence="18">
    <location>
        <begin position="114"/>
        <end position="134"/>
    </location>
</feature>
<dbReference type="GO" id="GO:0046872">
    <property type="term" value="F:metal ion binding"/>
    <property type="evidence" value="ECO:0007669"/>
    <property type="project" value="UniProtKB-UniRule"/>
</dbReference>
<dbReference type="GO" id="GO:0005743">
    <property type="term" value="C:mitochondrial inner membrane"/>
    <property type="evidence" value="ECO:0007669"/>
    <property type="project" value="UniProtKB-SubCell"/>
</dbReference>
<dbReference type="InterPro" id="IPR016174">
    <property type="entry name" value="Di-haem_cyt_TM"/>
</dbReference>
<dbReference type="SUPFAM" id="SSF81648">
    <property type="entry name" value="a domain/subunit of cytochrome bc1 complex (Ubiquinol-cytochrome c reductase)"/>
    <property type="match status" value="1"/>
</dbReference>
<keyword evidence="4 18" id="KW-0813">Transport</keyword>
<comment type="function">
    <text evidence="1 18">Component of the ubiquinol-cytochrome c reductase complex (complex III or cytochrome b-c1 complex) that is part of the mitochondrial respiratory chain. The b-c1 complex mediates electron transfer from ubiquinol to cytochrome c. Contributes to the generation of a proton gradient across the mitochondrial membrane that is then used for ATP synthesis.</text>
</comment>
<evidence type="ECO:0000256" key="5">
    <source>
        <dbReference type="ARBA" id="ARBA00022617"/>
    </source>
</evidence>
<keyword evidence="13" id="KW-0830">Ubiquinone</keyword>
<feature type="binding site" evidence="16">
    <location>
        <position position="202"/>
    </location>
    <ligand>
        <name>a ubiquinone</name>
        <dbReference type="ChEBI" id="CHEBI:16389"/>
    </ligand>
</feature>
<sequence>MSVPMRKKHPLMKLMNNLVIDLPAPCNLLIWWNFGSLLGFCLMIQIITGIFISMHYMNSIDLAFFSVSHLSRDVNLGWLIRSIHANGASFFFLFMYIHIGRGLYYGSHKNLETWNLGVILFIMTMATAFLGYVLPWGQMSFWGATVITNFVTAIPYVGTMIVQWLWGGFSVDSPTLIRFYSLHFLFPFIMLGLTVLHLMFLHQKGSNNPLGMQSLLPIPFHDYYSWKDLLGIMITINMFGLIVFFFPFLLSDPENFIPANPMVTPVHIQPEWYFLFAYAILRAIPNKLGGVLALLCSILVLFIYPLLFKLICSKSLNLAFNVLGQVLFWSLVTSFILLTWIGMRPVELPYVFYGQIFTFMYFFMFMMIPISQFSWLKVM</sequence>
<feature type="domain" description="Cytochrome b/b6 N-terminal region profile" evidence="19">
    <location>
        <begin position="1"/>
        <end position="210"/>
    </location>
</feature>
<evidence type="ECO:0000256" key="15">
    <source>
        <dbReference type="ARBA" id="ARBA00023136"/>
    </source>
</evidence>
<keyword evidence="6 18" id="KW-0679">Respiratory chain</keyword>
<evidence type="ECO:0000256" key="6">
    <source>
        <dbReference type="ARBA" id="ARBA00022660"/>
    </source>
</evidence>
<dbReference type="PANTHER" id="PTHR19271:SF16">
    <property type="entry name" value="CYTOCHROME B"/>
    <property type="match status" value="1"/>
</dbReference>
<dbReference type="InterPro" id="IPR048260">
    <property type="entry name" value="Cytochrome_b_C_euk/bac"/>
</dbReference>
<gene>
    <name evidence="21" type="primary">cob</name>
</gene>
<evidence type="ECO:0000256" key="1">
    <source>
        <dbReference type="ARBA" id="ARBA00002566"/>
    </source>
</evidence>
<evidence type="ECO:0000256" key="8">
    <source>
        <dbReference type="ARBA" id="ARBA00022723"/>
    </source>
</evidence>
<dbReference type="Pfam" id="PF00033">
    <property type="entry name" value="Cytochrome_B"/>
    <property type="match status" value="1"/>
</dbReference>
<keyword evidence="9" id="KW-0999">Mitochondrion inner membrane</keyword>
<comment type="cofactor">
    <cofactor evidence="18">
        <name>heme b</name>
        <dbReference type="ChEBI" id="CHEBI:60344"/>
    </cofactor>
    <text evidence="18">Binds 2 heme groups non-covalently.</text>
</comment>
<name>Q68SQ5_GRAEB</name>
<dbReference type="InterPro" id="IPR005798">
    <property type="entry name" value="Cyt_b/b6_C"/>
</dbReference>
<feature type="transmembrane region" description="Helical" evidence="18">
    <location>
        <begin position="178"/>
        <end position="201"/>
    </location>
</feature>
<evidence type="ECO:0000256" key="13">
    <source>
        <dbReference type="ARBA" id="ARBA00023075"/>
    </source>
</evidence>
<dbReference type="InterPro" id="IPR048259">
    <property type="entry name" value="Cytochrome_b_N_euk/bac"/>
</dbReference>
<dbReference type="InterPro" id="IPR036150">
    <property type="entry name" value="Cyt_b/b6_C_sf"/>
</dbReference>